<evidence type="ECO:0000313" key="3">
    <source>
        <dbReference type="Proteomes" id="UP001139721"/>
    </source>
</evidence>
<dbReference type="Proteomes" id="UP001139721">
    <property type="component" value="Unassembled WGS sequence"/>
</dbReference>
<comment type="caution">
    <text evidence="2">The sequence shown here is derived from an EMBL/GenBank/DDBJ whole genome shotgun (WGS) entry which is preliminary data.</text>
</comment>
<feature type="transmembrane region" description="Helical" evidence="1">
    <location>
        <begin position="55"/>
        <end position="75"/>
    </location>
</feature>
<feature type="transmembrane region" description="Helical" evidence="1">
    <location>
        <begin position="121"/>
        <end position="140"/>
    </location>
</feature>
<feature type="transmembrane region" description="Helical" evidence="1">
    <location>
        <begin position="189"/>
        <end position="210"/>
    </location>
</feature>
<proteinExistence type="predicted"/>
<dbReference type="EMBL" id="JAJKBJ010000032">
    <property type="protein sequence ID" value="MCL9685642.1"/>
    <property type="molecule type" value="Genomic_DNA"/>
</dbReference>
<protein>
    <submittedName>
        <fullName evidence="2">DUF2306 domain-containing protein</fullName>
    </submittedName>
</protein>
<feature type="transmembrane region" description="Helical" evidence="1">
    <location>
        <begin position="16"/>
        <end position="35"/>
    </location>
</feature>
<feature type="transmembrane region" description="Helical" evidence="1">
    <location>
        <begin position="96"/>
        <end position="115"/>
    </location>
</feature>
<name>A0A9X2IDL2_9GAMM</name>
<feature type="transmembrane region" description="Helical" evidence="1">
    <location>
        <begin position="217"/>
        <end position="236"/>
    </location>
</feature>
<sequence length="239" mass="27525">MAIAKPMGSSNKRVRIVYAIATVETSLLILLIFMQPVYTRLVGGIWDRYGSLLKWTLSLDVHVLFAIPFLLLLILQFILGFIQKPGQVSNRIHRRLGLFILLYTPVFLAITIWNVSVRVPYLLLQLTFYFVIIYIVFFLIRGYRAIKNKDYLKHMDSMLGAFVLSGIAATARLVYPLYILIYGHIPISAIWLISTAIFLYTKLFLIYALAGRLKQNILVWLMQAVPIFLIYVVLPWPPN</sequence>
<keyword evidence="3" id="KW-1185">Reference proteome</keyword>
<gene>
    <name evidence="2" type="ORF">LOX96_16195</name>
</gene>
<keyword evidence="1" id="KW-1133">Transmembrane helix</keyword>
<evidence type="ECO:0000256" key="1">
    <source>
        <dbReference type="SAM" id="Phobius"/>
    </source>
</evidence>
<accession>A0A9X2IDL2</accession>
<dbReference type="RefSeq" id="WP_250424520.1">
    <property type="nucleotide sequence ID" value="NZ_JAJKBJ010000032.1"/>
</dbReference>
<organism evidence="2 3">
    <name type="scientific">Legionella maioricensis</name>
    <dbReference type="NCBI Taxonomy" id="2896528"/>
    <lineage>
        <taxon>Bacteria</taxon>
        <taxon>Pseudomonadati</taxon>
        <taxon>Pseudomonadota</taxon>
        <taxon>Gammaproteobacteria</taxon>
        <taxon>Legionellales</taxon>
        <taxon>Legionellaceae</taxon>
        <taxon>Legionella</taxon>
    </lineage>
</organism>
<evidence type="ECO:0000313" key="2">
    <source>
        <dbReference type="EMBL" id="MCL9685642.1"/>
    </source>
</evidence>
<feature type="transmembrane region" description="Helical" evidence="1">
    <location>
        <begin position="161"/>
        <end position="183"/>
    </location>
</feature>
<keyword evidence="1" id="KW-0472">Membrane</keyword>
<keyword evidence="1" id="KW-0812">Transmembrane</keyword>
<reference evidence="2" key="1">
    <citation type="submission" date="2021-11" db="EMBL/GenBank/DDBJ databases">
        <title>Legionella maioricencis sp. nov., a new species isolated from hot water samples in Mallorca.</title>
        <authorList>
            <person name="Crespi S."/>
            <person name="Drasar V."/>
            <person name="Salva-Serra F."/>
            <person name="Jaen-Luchoro D."/>
            <person name="Pineiro-Iglesias B."/>
            <person name="Aliaga F."/>
            <person name="Fernandez-Juarez V."/>
            <person name="Coll G."/>
            <person name="Moore E.R.B."/>
            <person name="Bennasar-Figueras A."/>
        </authorList>
    </citation>
    <scope>NUCLEOTIDE SEQUENCE</scope>
    <source>
        <strain evidence="2">HCPI-6</strain>
    </source>
</reference>
<dbReference type="AlphaFoldDB" id="A0A9X2IDL2"/>